<dbReference type="RefSeq" id="WP_013578784.1">
    <property type="nucleotide sequence ID" value="NC_015064.1"/>
</dbReference>
<dbReference type="Proteomes" id="UP000000343">
    <property type="component" value="Chromosome"/>
</dbReference>
<dbReference type="AlphaFoldDB" id="E8WXC3"/>
<dbReference type="eggNOG" id="COG5635">
    <property type="taxonomic scope" value="Bacteria"/>
</dbReference>
<evidence type="ECO:0000313" key="2">
    <source>
        <dbReference type="Proteomes" id="UP000000343"/>
    </source>
</evidence>
<dbReference type="PaxDb" id="1198114-AciX9_0384"/>
<reference evidence="2" key="1">
    <citation type="submission" date="2011-01" db="EMBL/GenBank/DDBJ databases">
        <title>Complete sequence of chromosome of Acidobacterium sp. MP5ACTX9.</title>
        <authorList>
            <consortium name="US DOE Joint Genome Institute"/>
            <person name="Lucas S."/>
            <person name="Copeland A."/>
            <person name="Lapidus A."/>
            <person name="Cheng J.-F."/>
            <person name="Goodwin L."/>
            <person name="Pitluck S."/>
            <person name="Teshima H."/>
            <person name="Detter J.C."/>
            <person name="Han C."/>
            <person name="Tapia R."/>
            <person name="Land M."/>
            <person name="Hauser L."/>
            <person name="Kyrpides N."/>
            <person name="Ivanova N."/>
            <person name="Ovchinnikova G."/>
            <person name="Pagani I."/>
            <person name="Rawat S.R."/>
            <person name="Mannisto M."/>
            <person name="Haggblom M.M."/>
            <person name="Woyke T."/>
        </authorList>
    </citation>
    <scope>NUCLEOTIDE SEQUENCE [LARGE SCALE GENOMIC DNA]</scope>
    <source>
        <strain evidence="2">MP5ACTX9</strain>
    </source>
</reference>
<organism evidence="2">
    <name type="scientific">Granulicella tundricola (strain ATCC BAA-1859 / DSM 23138 / MP5ACTX9)</name>
    <dbReference type="NCBI Taxonomy" id="1198114"/>
    <lineage>
        <taxon>Bacteria</taxon>
        <taxon>Pseudomonadati</taxon>
        <taxon>Acidobacteriota</taxon>
        <taxon>Terriglobia</taxon>
        <taxon>Terriglobales</taxon>
        <taxon>Acidobacteriaceae</taxon>
        <taxon>Granulicella</taxon>
    </lineage>
</organism>
<proteinExistence type="predicted"/>
<evidence type="ECO:0000313" key="1">
    <source>
        <dbReference type="EMBL" id="ADW67456.1"/>
    </source>
</evidence>
<dbReference type="OrthoDB" id="6249026at2"/>
<dbReference type="KEGG" id="acm:AciX9_0384"/>
<name>E8WXC3_GRATM</name>
<dbReference type="HOGENOM" id="CLU_808365_0_0_0"/>
<evidence type="ECO:0008006" key="3">
    <source>
        <dbReference type="Google" id="ProtNLM"/>
    </source>
</evidence>
<gene>
    <name evidence="1" type="ordered locus">AciX9_0384</name>
</gene>
<protein>
    <recommendedName>
        <fullName evidence="3">DUF4062 domain-containing protein</fullName>
    </recommendedName>
</protein>
<dbReference type="EMBL" id="CP002480">
    <property type="protein sequence ID" value="ADW67456.1"/>
    <property type="molecule type" value="Genomic_DNA"/>
</dbReference>
<keyword evidence="2" id="KW-1185">Reference proteome</keyword>
<accession>E8WXC3</accession>
<sequence length="343" mass="38209">MPRPASCYEVLIASPGDVLAERQIIVDCIEDWNAAHSRSTNVILQPRRWELDVYPEMGDRPQEIINKQIVDNADILFGVFWHRAGTPSGVAQSGTIEEIERSVDRKKLVFLYFSQAAVPMTHDAAQLAAVQDYKGRMRQRGVAFDFPDVHEFRRMVSRHLAIKMNVLLEASGASQETTAPEENNLARVRVRVGQKGRNGEVTTINVIGELQNLTTSTRIREYGCQLMVPAALLKFASVNYMAEVKSERAGIRVFRHTEANFSNTPIFPGDSLQIVSVEIAIGHLEMKELTGLIRQEAYDLTMNGVIVAEATVDGKLLRAEKPIREIFSLAGGSGRVSSRSIME</sequence>